<evidence type="ECO:0000313" key="2">
    <source>
        <dbReference type="EMBL" id="MCD7452243.1"/>
    </source>
</evidence>
<organism evidence="2 3">
    <name type="scientific">Datura stramonium</name>
    <name type="common">Jimsonweed</name>
    <name type="synonym">Common thornapple</name>
    <dbReference type="NCBI Taxonomy" id="4076"/>
    <lineage>
        <taxon>Eukaryota</taxon>
        <taxon>Viridiplantae</taxon>
        <taxon>Streptophyta</taxon>
        <taxon>Embryophyta</taxon>
        <taxon>Tracheophyta</taxon>
        <taxon>Spermatophyta</taxon>
        <taxon>Magnoliopsida</taxon>
        <taxon>eudicotyledons</taxon>
        <taxon>Gunneridae</taxon>
        <taxon>Pentapetalae</taxon>
        <taxon>asterids</taxon>
        <taxon>lamiids</taxon>
        <taxon>Solanales</taxon>
        <taxon>Solanaceae</taxon>
        <taxon>Solanoideae</taxon>
        <taxon>Datureae</taxon>
        <taxon>Datura</taxon>
    </lineage>
</organism>
<dbReference type="Proteomes" id="UP000823775">
    <property type="component" value="Unassembled WGS sequence"/>
</dbReference>
<reference evidence="2 3" key="1">
    <citation type="journal article" date="2021" name="BMC Genomics">
        <title>Datura genome reveals duplications of psychoactive alkaloid biosynthetic genes and high mutation rate following tissue culture.</title>
        <authorList>
            <person name="Rajewski A."/>
            <person name="Carter-House D."/>
            <person name="Stajich J."/>
            <person name="Litt A."/>
        </authorList>
    </citation>
    <scope>NUCLEOTIDE SEQUENCE [LARGE SCALE GENOMIC DNA]</scope>
    <source>
        <strain evidence="2">AR-01</strain>
    </source>
</reference>
<dbReference type="EMBL" id="JACEIK010000203">
    <property type="protein sequence ID" value="MCD7452243.1"/>
    <property type="molecule type" value="Genomic_DNA"/>
</dbReference>
<keyword evidence="1" id="KW-1133">Transmembrane helix</keyword>
<sequence>MVRFLALRCWLRRFVGADPRIFGWSQLLAVISSALRRWHRWFADAHLRSTSLQPSSKTIGNCDQSGVSPASSGRALVINSISMLFAQFHASLQSSQVPARIKKKVLYPESPKFLFLVEVRDPFLGIETSLRHRLLLLSCPVPRRTPHRAGRVLLRACQRAGTSPAACLPSHGEDGRLAPGLAPDLLCLARPVAPMAWHLALLVAWAWHCTIYLFFL</sequence>
<protein>
    <submittedName>
        <fullName evidence="2">Uncharacterized protein</fullName>
    </submittedName>
</protein>
<proteinExistence type="predicted"/>
<feature type="transmembrane region" description="Helical" evidence="1">
    <location>
        <begin position="195"/>
        <end position="215"/>
    </location>
</feature>
<evidence type="ECO:0000256" key="1">
    <source>
        <dbReference type="SAM" id="Phobius"/>
    </source>
</evidence>
<keyword evidence="1" id="KW-0472">Membrane</keyword>
<name>A0ABS8RZS6_DATST</name>
<keyword evidence="1" id="KW-0812">Transmembrane</keyword>
<gene>
    <name evidence="2" type="ORF">HAX54_016008</name>
</gene>
<comment type="caution">
    <text evidence="2">The sequence shown here is derived from an EMBL/GenBank/DDBJ whole genome shotgun (WGS) entry which is preliminary data.</text>
</comment>
<accession>A0ABS8RZS6</accession>
<keyword evidence="3" id="KW-1185">Reference proteome</keyword>
<evidence type="ECO:0000313" key="3">
    <source>
        <dbReference type="Proteomes" id="UP000823775"/>
    </source>
</evidence>